<keyword evidence="3" id="KW-1185">Reference proteome</keyword>
<dbReference type="GeneID" id="70685953"/>
<feature type="region of interest" description="Disordered" evidence="1">
    <location>
        <begin position="19"/>
        <end position="50"/>
    </location>
</feature>
<evidence type="ECO:0000313" key="3">
    <source>
        <dbReference type="Proteomes" id="UP000663586"/>
    </source>
</evidence>
<dbReference type="Proteomes" id="UP000663586">
    <property type="component" value="Chromosome"/>
</dbReference>
<accession>A0A897MTF3</accession>
<reference evidence="2" key="1">
    <citation type="submission" date="2020-11" db="EMBL/GenBank/DDBJ databases">
        <title>Carbohydrate-dependent, anaerobic sulfur respiration: A novel catabolism in halophilic archaea.</title>
        <authorList>
            <person name="Sorokin D.Y."/>
            <person name="Messina E."/>
            <person name="Smedile F."/>
            <person name="La Cono V."/>
            <person name="Hallsworth J.E."/>
            <person name="Yakimov M.M."/>
        </authorList>
    </citation>
    <scope>NUCLEOTIDE SEQUENCE</scope>
    <source>
        <strain evidence="2">AArc-S</strain>
    </source>
</reference>
<sequence>MRRRTLLATVGTTAIPLTGCVDRPADRPTDGDGSSDTTTVRGAFDDTPVRPECEYESETVTVEEGDETHEYSTAEPVAYPDPPGGFKDDEVIAYAEAFEEAYTSHDAICDSTDHILNVSYSTMEDAVEERQDGITTVTLLRVAGASKGVGDEGPPWATELVPEAVGYTVDETGVARVEAEEPVAPDELGNVALEPLRDGELVATFE</sequence>
<evidence type="ECO:0000256" key="1">
    <source>
        <dbReference type="SAM" id="MobiDB-lite"/>
    </source>
</evidence>
<dbReference type="AlphaFoldDB" id="A0A897MTF3"/>
<dbReference type="KEGG" id="hara:AArcS_2571"/>
<gene>
    <name evidence="2" type="ORF">AArcS_2571</name>
</gene>
<proteinExistence type="predicted"/>
<feature type="region of interest" description="Disordered" evidence="1">
    <location>
        <begin position="64"/>
        <end position="84"/>
    </location>
</feature>
<name>A0A897MTF3_9EURY</name>
<dbReference type="EMBL" id="CP064786">
    <property type="protein sequence ID" value="QSG03767.1"/>
    <property type="molecule type" value="Genomic_DNA"/>
</dbReference>
<evidence type="ECO:0000313" key="2">
    <source>
        <dbReference type="EMBL" id="QSG03767.1"/>
    </source>
</evidence>
<protein>
    <submittedName>
        <fullName evidence="2">Uncharacterized protein</fullName>
    </submittedName>
</protein>
<organism evidence="2 3">
    <name type="scientific">Natranaeroarchaeum sulfidigenes</name>
    <dbReference type="NCBI Taxonomy" id="2784880"/>
    <lineage>
        <taxon>Archaea</taxon>
        <taxon>Methanobacteriati</taxon>
        <taxon>Methanobacteriota</taxon>
        <taxon>Stenosarchaea group</taxon>
        <taxon>Halobacteria</taxon>
        <taxon>Halobacteriales</taxon>
        <taxon>Natronoarchaeaceae</taxon>
        <taxon>Natranaeroarchaeum</taxon>
    </lineage>
</organism>
<dbReference type="RefSeq" id="WP_238477812.1">
    <property type="nucleotide sequence ID" value="NZ_CP064786.1"/>
</dbReference>